<feature type="transmembrane region" description="Helical" evidence="2">
    <location>
        <begin position="12"/>
        <end position="38"/>
    </location>
</feature>
<protein>
    <submittedName>
        <fullName evidence="3">Uncharacterized protein</fullName>
    </submittedName>
</protein>
<dbReference type="PANTHER" id="PTHR34287">
    <property type="entry name" value="OS06G0551500 PROTEIN-RELATED"/>
    <property type="match status" value="1"/>
</dbReference>
<dbReference type="OrthoDB" id="1678883at2759"/>
<sequence length="250" mass="28886">MYSLEHTTQRLFFLSLSVSLSSFFYKAIPTLQIATITTSLEKRKRKKKQTPVVRKPMESQNKSAITIHSEEEEEEEEKDEIEEQPLLLKTTKVVEYLEPFMSLELLCKFPDNSAYDFDYSQSTIWSPLVPRHYHPMNFDIISPRKLSYELGLELFGEGSSVKKMGTKVRKKFNINAFKVNIDFSEKQRNNKRMISDLSTTTTGVKVVCNPMIKKGWAKALKAASKQFKRWKGKRDNAHGMLPKSFTLGDV</sequence>
<evidence type="ECO:0000256" key="2">
    <source>
        <dbReference type="SAM" id="Phobius"/>
    </source>
</evidence>
<reference evidence="4" key="1">
    <citation type="journal article" date="2020" name="Nat. Commun.">
        <title>Genome sequence of the cluster root forming white lupin.</title>
        <authorList>
            <person name="Hufnagel B."/>
            <person name="Marques A."/>
            <person name="Soriano A."/>
            <person name="Marques L."/>
            <person name="Divol F."/>
            <person name="Doumas P."/>
            <person name="Sallet E."/>
            <person name="Mancinotti D."/>
            <person name="Carrere S."/>
            <person name="Marande W."/>
            <person name="Arribat S."/>
            <person name="Keller J."/>
            <person name="Huneau C."/>
            <person name="Blein T."/>
            <person name="Aime D."/>
            <person name="Laguerre M."/>
            <person name="Taylor J."/>
            <person name="Schubert V."/>
            <person name="Nelson M."/>
            <person name="Geu-Flores F."/>
            <person name="Crespi M."/>
            <person name="Gallardo-Guerrero K."/>
            <person name="Delaux P.-M."/>
            <person name="Salse J."/>
            <person name="Berges H."/>
            <person name="Guyot R."/>
            <person name="Gouzy J."/>
            <person name="Peret B."/>
        </authorList>
    </citation>
    <scope>NUCLEOTIDE SEQUENCE [LARGE SCALE GENOMIC DNA]</scope>
    <source>
        <strain evidence="4">cv. Amiga</strain>
    </source>
</reference>
<name>A0A6A4P1K2_LUPAL</name>
<evidence type="ECO:0000256" key="1">
    <source>
        <dbReference type="SAM" id="MobiDB-lite"/>
    </source>
</evidence>
<comment type="caution">
    <text evidence="3">The sequence shown here is derived from an EMBL/GenBank/DDBJ whole genome shotgun (WGS) entry which is preliminary data.</text>
</comment>
<feature type="compositionally biased region" description="Acidic residues" evidence="1">
    <location>
        <begin position="70"/>
        <end position="83"/>
    </location>
</feature>
<organism evidence="3 4">
    <name type="scientific">Lupinus albus</name>
    <name type="common">White lupine</name>
    <name type="synonym">Lupinus termis</name>
    <dbReference type="NCBI Taxonomy" id="3870"/>
    <lineage>
        <taxon>Eukaryota</taxon>
        <taxon>Viridiplantae</taxon>
        <taxon>Streptophyta</taxon>
        <taxon>Embryophyta</taxon>
        <taxon>Tracheophyta</taxon>
        <taxon>Spermatophyta</taxon>
        <taxon>Magnoliopsida</taxon>
        <taxon>eudicotyledons</taxon>
        <taxon>Gunneridae</taxon>
        <taxon>Pentapetalae</taxon>
        <taxon>rosids</taxon>
        <taxon>fabids</taxon>
        <taxon>Fabales</taxon>
        <taxon>Fabaceae</taxon>
        <taxon>Papilionoideae</taxon>
        <taxon>50 kb inversion clade</taxon>
        <taxon>genistoids sensu lato</taxon>
        <taxon>core genistoids</taxon>
        <taxon>Genisteae</taxon>
        <taxon>Lupinus</taxon>
    </lineage>
</organism>
<accession>A0A6A4P1K2</accession>
<evidence type="ECO:0000313" key="4">
    <source>
        <dbReference type="Proteomes" id="UP000447434"/>
    </source>
</evidence>
<dbReference type="AlphaFoldDB" id="A0A6A4P1K2"/>
<keyword evidence="2" id="KW-0812">Transmembrane</keyword>
<dbReference type="EMBL" id="WOCE01000017">
    <property type="protein sequence ID" value="KAE9595291.1"/>
    <property type="molecule type" value="Genomic_DNA"/>
</dbReference>
<dbReference type="Proteomes" id="UP000447434">
    <property type="component" value="Chromosome 17"/>
</dbReference>
<keyword evidence="2" id="KW-1133">Transmembrane helix</keyword>
<proteinExistence type="predicted"/>
<feature type="region of interest" description="Disordered" evidence="1">
    <location>
        <begin position="45"/>
        <end position="83"/>
    </location>
</feature>
<keyword evidence="4" id="KW-1185">Reference proteome</keyword>
<gene>
    <name evidence="3" type="ORF">Lalb_Chr17g0337141</name>
</gene>
<evidence type="ECO:0000313" key="3">
    <source>
        <dbReference type="EMBL" id="KAE9595291.1"/>
    </source>
</evidence>
<keyword evidence="2" id="KW-0472">Membrane</keyword>
<dbReference type="PANTHER" id="PTHR34287:SF4">
    <property type="entry name" value="OS04G0504200 PROTEIN"/>
    <property type="match status" value="1"/>
</dbReference>